<comment type="caution">
    <text evidence="3">The sequence shown here is derived from an EMBL/GenBank/DDBJ whole genome shotgun (WGS) entry which is preliminary data.</text>
</comment>
<proteinExistence type="predicted"/>
<keyword evidence="2" id="KW-0812">Transmembrane</keyword>
<feature type="transmembrane region" description="Helical" evidence="2">
    <location>
        <begin position="53"/>
        <end position="73"/>
    </location>
</feature>
<evidence type="ECO:0000256" key="2">
    <source>
        <dbReference type="SAM" id="Phobius"/>
    </source>
</evidence>
<evidence type="ECO:0000313" key="3">
    <source>
        <dbReference type="EMBL" id="REJ31594.1"/>
    </source>
</evidence>
<evidence type="ECO:0000313" key="4">
    <source>
        <dbReference type="Proteomes" id="UP000257014"/>
    </source>
</evidence>
<organism evidence="3 4">
    <name type="scientific">Caldibacillus debilis</name>
    <dbReference type="NCBI Taxonomy" id="301148"/>
    <lineage>
        <taxon>Bacteria</taxon>
        <taxon>Bacillati</taxon>
        <taxon>Bacillota</taxon>
        <taxon>Bacilli</taxon>
        <taxon>Bacillales</taxon>
        <taxon>Bacillaceae</taxon>
        <taxon>Caldibacillus</taxon>
    </lineage>
</organism>
<dbReference type="Proteomes" id="UP000257014">
    <property type="component" value="Unassembled WGS sequence"/>
</dbReference>
<accession>A0A3E0K8N7</accession>
<dbReference type="Pfam" id="PF14173">
    <property type="entry name" value="ComGG"/>
    <property type="match status" value="1"/>
</dbReference>
<reference evidence="3 4" key="1">
    <citation type="submission" date="2018-03" db="EMBL/GenBank/DDBJ databases">
        <authorList>
            <person name="Keele B.F."/>
        </authorList>
    </citation>
    <scope>NUCLEOTIDE SEQUENCE [LARGE SCALE GENOMIC DNA]</scope>
    <source>
        <strain evidence="3">ZCTH4_d</strain>
    </source>
</reference>
<dbReference type="AlphaFoldDB" id="A0A3E0K8N7"/>
<dbReference type="InterPro" id="IPR020372">
    <property type="entry name" value="Competence_ComGG"/>
</dbReference>
<evidence type="ECO:0000256" key="1">
    <source>
        <dbReference type="SAM" id="MobiDB-lite"/>
    </source>
</evidence>
<protein>
    <recommendedName>
        <fullName evidence="5">Competence protein ComG</fullName>
    </recommendedName>
</protein>
<keyword evidence="2" id="KW-0472">Membrane</keyword>
<feature type="compositionally biased region" description="Polar residues" evidence="1">
    <location>
        <begin position="1"/>
        <end position="11"/>
    </location>
</feature>
<gene>
    <name evidence="3" type="ORF">C6P37_00080</name>
</gene>
<sequence>MKSCCTMSGPSPSNPFRKGSKSGLSAIAAKPMRRRSSFPGRFPWKPGNDESGFFLPFSLFLLLIFTAVTLYAAEEYEAEKKFFREAENAYQTERILHDAVADFLNRAGAGNVPETGIIRYENGHARYFSGRIGEHLFQIKLQCFTDHGGKLDITFLYDEETGEISGWEEN</sequence>
<keyword evidence="2" id="KW-1133">Transmembrane helix</keyword>
<evidence type="ECO:0008006" key="5">
    <source>
        <dbReference type="Google" id="ProtNLM"/>
    </source>
</evidence>
<feature type="region of interest" description="Disordered" evidence="1">
    <location>
        <begin position="1"/>
        <end position="21"/>
    </location>
</feature>
<dbReference type="EMBL" id="QEWE01000002">
    <property type="protein sequence ID" value="REJ31594.1"/>
    <property type="molecule type" value="Genomic_DNA"/>
</dbReference>
<name>A0A3E0K8N7_9BACI</name>